<dbReference type="SUPFAM" id="SSF102114">
    <property type="entry name" value="Radical SAM enzymes"/>
    <property type="match status" value="1"/>
</dbReference>
<comment type="caution">
    <text evidence="7">The sequence shown here is derived from an EMBL/GenBank/DDBJ whole genome shotgun (WGS) entry which is preliminary data.</text>
</comment>
<dbReference type="PANTHER" id="PTHR11228">
    <property type="entry name" value="RADICAL SAM DOMAIN PROTEIN"/>
    <property type="match status" value="1"/>
</dbReference>
<reference evidence="7 8" key="1">
    <citation type="submission" date="2018-07" db="EMBL/GenBank/DDBJ databases">
        <title>Corallincola holothuriorum sp. nov., a new facultative anaerobe isolated from sea cucumber Apostichopus japonicus.</title>
        <authorList>
            <person name="Xia H."/>
        </authorList>
    </citation>
    <scope>NUCLEOTIDE SEQUENCE [LARGE SCALE GENOMIC DNA]</scope>
    <source>
        <strain evidence="7 8">C4</strain>
    </source>
</reference>
<dbReference type="RefSeq" id="WP_114336836.1">
    <property type="nucleotide sequence ID" value="NZ_QPID01000001.1"/>
</dbReference>
<evidence type="ECO:0000313" key="7">
    <source>
        <dbReference type="EMBL" id="RCU52929.1"/>
    </source>
</evidence>
<keyword evidence="8" id="KW-1185">Reference proteome</keyword>
<sequence length="268" mass="30305">MKPLLEYPIENGRIVTRSLEAHIVDHCNLKCAECCSLSPMLPARCVTPAQVKADLEAALKVVSPTYLKLVGGEPLLHPQLMECIEVARPLANILSVTTNALLIEKMPDRFWQLLDGLTISIYPKPKLPPTTLAFIKRKAAEFDVELNLKEQSNFVQMTRWQAPAAEDETRDVFAGCWLRERCHIVDQGRFYMCTRPPHFDSFNGGNTKYLDDGVVLDERPTLVTEVHQYLTREQPLATCYRCLGGFADEKPHRQMNRAELIALGEISL</sequence>
<dbReference type="AlphaFoldDB" id="A0A368NTV4"/>
<dbReference type="InterPro" id="IPR050377">
    <property type="entry name" value="Radical_SAM_PqqE_MftC-like"/>
</dbReference>
<dbReference type="GO" id="GO:0003824">
    <property type="term" value="F:catalytic activity"/>
    <property type="evidence" value="ECO:0007669"/>
    <property type="project" value="InterPro"/>
</dbReference>
<accession>A0A368NTV4</accession>
<dbReference type="GO" id="GO:0046872">
    <property type="term" value="F:metal ion binding"/>
    <property type="evidence" value="ECO:0007669"/>
    <property type="project" value="UniProtKB-KW"/>
</dbReference>
<evidence type="ECO:0000259" key="6">
    <source>
        <dbReference type="PROSITE" id="PS51918"/>
    </source>
</evidence>
<dbReference type="EMBL" id="QPID01000001">
    <property type="protein sequence ID" value="RCU52929.1"/>
    <property type="molecule type" value="Genomic_DNA"/>
</dbReference>
<evidence type="ECO:0000256" key="5">
    <source>
        <dbReference type="ARBA" id="ARBA00023014"/>
    </source>
</evidence>
<dbReference type="InterPro" id="IPR013785">
    <property type="entry name" value="Aldolase_TIM"/>
</dbReference>
<organism evidence="7 8">
    <name type="scientific">Corallincola holothuriorum</name>
    <dbReference type="NCBI Taxonomy" id="2282215"/>
    <lineage>
        <taxon>Bacteria</taxon>
        <taxon>Pseudomonadati</taxon>
        <taxon>Pseudomonadota</taxon>
        <taxon>Gammaproteobacteria</taxon>
        <taxon>Alteromonadales</taxon>
        <taxon>Psychromonadaceae</taxon>
        <taxon>Corallincola</taxon>
    </lineage>
</organism>
<keyword evidence="2" id="KW-0949">S-adenosyl-L-methionine</keyword>
<dbReference type="PROSITE" id="PS51918">
    <property type="entry name" value="RADICAL_SAM"/>
    <property type="match status" value="1"/>
</dbReference>
<keyword evidence="3" id="KW-0479">Metal-binding</keyword>
<dbReference type="GO" id="GO:0051536">
    <property type="term" value="F:iron-sulfur cluster binding"/>
    <property type="evidence" value="ECO:0007669"/>
    <property type="project" value="UniProtKB-KW"/>
</dbReference>
<evidence type="ECO:0000313" key="8">
    <source>
        <dbReference type="Proteomes" id="UP000252558"/>
    </source>
</evidence>
<protein>
    <submittedName>
        <fullName evidence="7">Radical SAM protein</fullName>
    </submittedName>
</protein>
<proteinExistence type="predicted"/>
<dbReference type="PANTHER" id="PTHR11228:SF7">
    <property type="entry name" value="PQQA PEPTIDE CYCLASE"/>
    <property type="match status" value="1"/>
</dbReference>
<dbReference type="OrthoDB" id="9792276at2"/>
<keyword evidence="4" id="KW-0408">Iron</keyword>
<keyword evidence="5" id="KW-0411">Iron-sulfur</keyword>
<evidence type="ECO:0000256" key="3">
    <source>
        <dbReference type="ARBA" id="ARBA00022723"/>
    </source>
</evidence>
<evidence type="ECO:0000256" key="2">
    <source>
        <dbReference type="ARBA" id="ARBA00022691"/>
    </source>
</evidence>
<evidence type="ECO:0000256" key="1">
    <source>
        <dbReference type="ARBA" id="ARBA00001966"/>
    </source>
</evidence>
<feature type="domain" description="Radical SAM core" evidence="6">
    <location>
        <begin position="11"/>
        <end position="233"/>
    </location>
</feature>
<comment type="cofactor">
    <cofactor evidence="1">
        <name>[4Fe-4S] cluster</name>
        <dbReference type="ChEBI" id="CHEBI:49883"/>
    </cofactor>
</comment>
<name>A0A368NTV4_9GAMM</name>
<evidence type="ECO:0000256" key="4">
    <source>
        <dbReference type="ARBA" id="ARBA00023004"/>
    </source>
</evidence>
<gene>
    <name evidence="7" type="ORF">DU002_02910</name>
</gene>
<dbReference type="Gene3D" id="3.20.20.70">
    <property type="entry name" value="Aldolase class I"/>
    <property type="match status" value="1"/>
</dbReference>
<dbReference type="InterPro" id="IPR007197">
    <property type="entry name" value="rSAM"/>
</dbReference>
<dbReference type="InterPro" id="IPR058240">
    <property type="entry name" value="rSAM_sf"/>
</dbReference>
<dbReference type="Proteomes" id="UP000252558">
    <property type="component" value="Unassembled WGS sequence"/>
</dbReference>